<dbReference type="RefSeq" id="WP_397092135.1">
    <property type="nucleotide sequence ID" value="NZ_JBIRYO010000004.1"/>
</dbReference>
<proteinExistence type="predicted"/>
<sequence length="113" mass="12457">MRANKSDAEAIRDIGLAAGVELLLDDASGSAMIYRAIAEHWVVEVEPSHDYEDDFGIQFSKYPIVITIRDVGGNKRREESVARSIFDNLASVDGYAELLVFDLQKPLAATGRD</sequence>
<keyword evidence="2" id="KW-1185">Reference proteome</keyword>
<name>A0ABW7WXD4_9NOCA</name>
<dbReference type="EMBL" id="JBIRYO010000004">
    <property type="protein sequence ID" value="MFI2473494.1"/>
    <property type="molecule type" value="Genomic_DNA"/>
</dbReference>
<accession>A0ABW7WXD4</accession>
<evidence type="ECO:0000313" key="2">
    <source>
        <dbReference type="Proteomes" id="UP001611415"/>
    </source>
</evidence>
<organism evidence="1 2">
    <name type="scientific">Nocardia xishanensis</name>
    <dbReference type="NCBI Taxonomy" id="238964"/>
    <lineage>
        <taxon>Bacteria</taxon>
        <taxon>Bacillati</taxon>
        <taxon>Actinomycetota</taxon>
        <taxon>Actinomycetes</taxon>
        <taxon>Mycobacteriales</taxon>
        <taxon>Nocardiaceae</taxon>
        <taxon>Nocardia</taxon>
    </lineage>
</organism>
<gene>
    <name evidence="1" type="ORF">ACH49W_08955</name>
</gene>
<protein>
    <submittedName>
        <fullName evidence="1">Uncharacterized protein</fullName>
    </submittedName>
</protein>
<evidence type="ECO:0000313" key="1">
    <source>
        <dbReference type="EMBL" id="MFI2473494.1"/>
    </source>
</evidence>
<reference evidence="1 2" key="1">
    <citation type="submission" date="2024-10" db="EMBL/GenBank/DDBJ databases">
        <title>The Natural Products Discovery Center: Release of the First 8490 Sequenced Strains for Exploring Actinobacteria Biosynthetic Diversity.</title>
        <authorList>
            <person name="Kalkreuter E."/>
            <person name="Kautsar S.A."/>
            <person name="Yang D."/>
            <person name="Bader C.D."/>
            <person name="Teijaro C.N."/>
            <person name="Fluegel L."/>
            <person name="Davis C.M."/>
            <person name="Simpson J.R."/>
            <person name="Lauterbach L."/>
            <person name="Steele A.D."/>
            <person name="Gui C."/>
            <person name="Meng S."/>
            <person name="Li G."/>
            <person name="Viehrig K."/>
            <person name="Ye F."/>
            <person name="Su P."/>
            <person name="Kiefer A.F."/>
            <person name="Nichols A."/>
            <person name="Cepeda A.J."/>
            <person name="Yan W."/>
            <person name="Fan B."/>
            <person name="Jiang Y."/>
            <person name="Adhikari A."/>
            <person name="Zheng C.-J."/>
            <person name="Schuster L."/>
            <person name="Cowan T.M."/>
            <person name="Smanski M.J."/>
            <person name="Chevrette M.G."/>
            <person name="De Carvalho L.P.S."/>
            <person name="Shen B."/>
        </authorList>
    </citation>
    <scope>NUCLEOTIDE SEQUENCE [LARGE SCALE GENOMIC DNA]</scope>
    <source>
        <strain evidence="1 2">NPDC019275</strain>
    </source>
</reference>
<comment type="caution">
    <text evidence="1">The sequence shown here is derived from an EMBL/GenBank/DDBJ whole genome shotgun (WGS) entry which is preliminary data.</text>
</comment>
<dbReference type="Proteomes" id="UP001611415">
    <property type="component" value="Unassembled WGS sequence"/>
</dbReference>